<feature type="DNA-binding region" description="H-T-H motif" evidence="5">
    <location>
        <begin position="100"/>
        <end position="119"/>
    </location>
</feature>
<keyword evidence="1" id="KW-0678">Repressor</keyword>
<protein>
    <submittedName>
        <fullName evidence="7">TetR/AcrR family transcriptional regulator</fullName>
    </submittedName>
</protein>
<reference evidence="7 8" key="2">
    <citation type="submission" date="2019-07" db="EMBL/GenBank/DDBJ databases">
        <authorList>
            <person name="Huang Y."/>
        </authorList>
    </citation>
    <scope>NUCLEOTIDE SEQUENCE [LARGE SCALE GENOMIC DNA]</scope>
    <source>
        <strain evidence="7 8">HY188</strain>
    </source>
</reference>
<dbReference type="KEGG" id="toy:FO059_00765"/>
<dbReference type="GO" id="GO:0000976">
    <property type="term" value="F:transcription cis-regulatory region binding"/>
    <property type="evidence" value="ECO:0007669"/>
    <property type="project" value="TreeGrafter"/>
</dbReference>
<dbReference type="InterPro" id="IPR050109">
    <property type="entry name" value="HTH-type_TetR-like_transc_reg"/>
</dbReference>
<evidence type="ECO:0000256" key="4">
    <source>
        <dbReference type="ARBA" id="ARBA00023163"/>
    </source>
</evidence>
<evidence type="ECO:0000256" key="3">
    <source>
        <dbReference type="ARBA" id="ARBA00023125"/>
    </source>
</evidence>
<name>A0A516WZB7_9ACTN</name>
<dbReference type="Gene3D" id="1.10.10.60">
    <property type="entry name" value="Homeodomain-like"/>
    <property type="match status" value="1"/>
</dbReference>
<dbReference type="InterPro" id="IPR009057">
    <property type="entry name" value="Homeodomain-like_sf"/>
</dbReference>
<dbReference type="PROSITE" id="PS50977">
    <property type="entry name" value="HTH_TETR_2"/>
    <property type="match status" value="1"/>
</dbReference>
<dbReference type="SUPFAM" id="SSF48498">
    <property type="entry name" value="Tetracyclin repressor-like, C-terminal domain"/>
    <property type="match status" value="1"/>
</dbReference>
<dbReference type="Proteomes" id="UP000317344">
    <property type="component" value="Chromosome"/>
</dbReference>
<evidence type="ECO:0000256" key="2">
    <source>
        <dbReference type="ARBA" id="ARBA00023015"/>
    </source>
</evidence>
<sequence>MVFGRVIRRTQSPTRHWTLSRQVGNEHLLMPWNSGWTVGRGRAGPARGRTAAGAVYGAACTECDGGVVPTETATKAERKRQLMLRAATELFAVHGLAGTSMRMIATSIGILPGSLYKYVDSKDALLQEIVLGHLRAVHAEFRHVLNLSLPPAQELGELIRRSLILVQRDPHSPQICRNEEGAIRRLAGHAEIRSLAAANHRLWVASIERGVAEGAYRPSINPAAAYELIKDGIWLTGRWFTPSEHYSAADLSVECVEFYLNALAR</sequence>
<gene>
    <name evidence="7" type="ORF">FO059_00765</name>
</gene>
<keyword evidence="8" id="KW-1185">Reference proteome</keyword>
<dbReference type="Pfam" id="PF00440">
    <property type="entry name" value="TetR_N"/>
    <property type="match status" value="1"/>
</dbReference>
<evidence type="ECO:0000256" key="5">
    <source>
        <dbReference type="PROSITE-ProRule" id="PRU00335"/>
    </source>
</evidence>
<keyword evidence="4" id="KW-0804">Transcription</keyword>
<dbReference type="Gene3D" id="1.10.357.10">
    <property type="entry name" value="Tetracycline Repressor, domain 2"/>
    <property type="match status" value="1"/>
</dbReference>
<dbReference type="PANTHER" id="PTHR30055">
    <property type="entry name" value="HTH-TYPE TRANSCRIPTIONAL REGULATOR RUTR"/>
    <property type="match status" value="1"/>
</dbReference>
<dbReference type="EMBL" id="CP041765">
    <property type="protein sequence ID" value="QDQ96145.1"/>
    <property type="molecule type" value="Genomic_DNA"/>
</dbReference>
<dbReference type="SUPFAM" id="SSF46689">
    <property type="entry name" value="Homeodomain-like"/>
    <property type="match status" value="1"/>
</dbReference>
<evidence type="ECO:0000313" key="7">
    <source>
        <dbReference type="EMBL" id="QDQ96145.1"/>
    </source>
</evidence>
<dbReference type="GO" id="GO:0003700">
    <property type="term" value="F:DNA-binding transcription factor activity"/>
    <property type="evidence" value="ECO:0007669"/>
    <property type="project" value="TreeGrafter"/>
</dbReference>
<feature type="domain" description="HTH tetR-type" evidence="6">
    <location>
        <begin position="77"/>
        <end position="137"/>
    </location>
</feature>
<keyword evidence="3 5" id="KW-0238">DNA-binding</keyword>
<dbReference type="AlphaFoldDB" id="A0A516WZB7"/>
<dbReference type="InterPro" id="IPR036271">
    <property type="entry name" value="Tet_transcr_reg_TetR-rel_C_sf"/>
</dbReference>
<dbReference type="OrthoDB" id="9814200at2"/>
<organism evidence="7 8">
    <name type="scientific">Tomitella fengzijianii</name>
    <dbReference type="NCBI Taxonomy" id="2597660"/>
    <lineage>
        <taxon>Bacteria</taxon>
        <taxon>Bacillati</taxon>
        <taxon>Actinomycetota</taxon>
        <taxon>Actinomycetes</taxon>
        <taxon>Mycobacteriales</taxon>
        <taxon>Tomitella</taxon>
    </lineage>
</organism>
<evidence type="ECO:0000313" key="8">
    <source>
        <dbReference type="Proteomes" id="UP000317344"/>
    </source>
</evidence>
<dbReference type="PRINTS" id="PR00455">
    <property type="entry name" value="HTHTETR"/>
</dbReference>
<dbReference type="InterPro" id="IPR001647">
    <property type="entry name" value="HTH_TetR"/>
</dbReference>
<accession>A0A516WZB7</accession>
<evidence type="ECO:0000256" key="1">
    <source>
        <dbReference type="ARBA" id="ARBA00022491"/>
    </source>
</evidence>
<proteinExistence type="predicted"/>
<evidence type="ECO:0000259" key="6">
    <source>
        <dbReference type="PROSITE" id="PS50977"/>
    </source>
</evidence>
<dbReference type="PANTHER" id="PTHR30055:SF175">
    <property type="entry name" value="HTH-TYPE TRANSCRIPTIONAL REPRESSOR KSTR2"/>
    <property type="match status" value="1"/>
</dbReference>
<reference evidence="7 8" key="1">
    <citation type="submission" date="2019-07" db="EMBL/GenBank/DDBJ databases">
        <title>Tomitella cavernea sp. nov., an actinomycete isolated from soil.</title>
        <authorList>
            <person name="Cheng J."/>
        </authorList>
    </citation>
    <scope>NUCLEOTIDE SEQUENCE [LARGE SCALE GENOMIC DNA]</scope>
    <source>
        <strain evidence="7 8">HY188</strain>
    </source>
</reference>
<keyword evidence="2" id="KW-0805">Transcription regulation</keyword>